<name>D8TT94_VOLCA</name>
<dbReference type="Gene3D" id="1.25.70.10">
    <property type="entry name" value="Transcription termination factor 3, mitochondrial"/>
    <property type="match status" value="1"/>
</dbReference>
<reference evidence="2 3" key="1">
    <citation type="journal article" date="2010" name="Science">
        <title>Genomic analysis of organismal complexity in the multicellular green alga Volvox carteri.</title>
        <authorList>
            <person name="Prochnik S.E."/>
            <person name="Umen J."/>
            <person name="Nedelcu A.M."/>
            <person name="Hallmann A."/>
            <person name="Miller S.M."/>
            <person name="Nishii I."/>
            <person name="Ferris P."/>
            <person name="Kuo A."/>
            <person name="Mitros T."/>
            <person name="Fritz-Laylin L.K."/>
            <person name="Hellsten U."/>
            <person name="Chapman J."/>
            <person name="Simakov O."/>
            <person name="Rensing S.A."/>
            <person name="Terry A."/>
            <person name="Pangilinan J."/>
            <person name="Kapitonov V."/>
            <person name="Jurka J."/>
            <person name="Salamov A."/>
            <person name="Shapiro H."/>
            <person name="Schmutz J."/>
            <person name="Grimwood J."/>
            <person name="Lindquist E."/>
            <person name="Lucas S."/>
            <person name="Grigoriev I.V."/>
            <person name="Schmitt R."/>
            <person name="Kirk D."/>
            <person name="Rokhsar D.S."/>
        </authorList>
    </citation>
    <scope>NUCLEOTIDE SEQUENCE [LARGE SCALE GENOMIC DNA]</scope>
    <source>
        <strain evidence="3">f. Nagariensis / Eve</strain>
    </source>
</reference>
<feature type="compositionally biased region" description="Low complexity" evidence="1">
    <location>
        <begin position="75"/>
        <end position="85"/>
    </location>
</feature>
<feature type="compositionally biased region" description="Basic residues" evidence="1">
    <location>
        <begin position="65"/>
        <end position="74"/>
    </location>
</feature>
<feature type="compositionally biased region" description="Low complexity" evidence="1">
    <location>
        <begin position="178"/>
        <end position="192"/>
    </location>
</feature>
<dbReference type="InParanoid" id="D8TT94"/>
<feature type="region of interest" description="Disordered" evidence="1">
    <location>
        <begin position="167"/>
        <end position="201"/>
    </location>
</feature>
<protein>
    <submittedName>
        <fullName evidence="2">Uncharacterized protein</fullName>
    </submittedName>
</protein>
<dbReference type="EMBL" id="GL378336">
    <property type="protein sequence ID" value="EFJ49158.1"/>
    <property type="molecule type" value="Genomic_DNA"/>
</dbReference>
<dbReference type="Proteomes" id="UP000001058">
    <property type="component" value="Unassembled WGS sequence"/>
</dbReference>
<feature type="compositionally biased region" description="Low complexity" evidence="1">
    <location>
        <begin position="52"/>
        <end position="64"/>
    </location>
</feature>
<proteinExistence type="predicted"/>
<gene>
    <name evidence="2" type="ORF">VOLCADRAFT_90013</name>
</gene>
<dbReference type="RefSeq" id="XP_002949606.1">
    <property type="nucleotide sequence ID" value="XM_002949560.1"/>
</dbReference>
<feature type="region of interest" description="Disordered" evidence="1">
    <location>
        <begin position="1"/>
        <end position="148"/>
    </location>
</feature>
<evidence type="ECO:0000256" key="1">
    <source>
        <dbReference type="SAM" id="MobiDB-lite"/>
    </source>
</evidence>
<dbReference type="AlphaFoldDB" id="D8TT94"/>
<evidence type="ECO:0000313" key="2">
    <source>
        <dbReference type="EMBL" id="EFJ49158.1"/>
    </source>
</evidence>
<dbReference type="GeneID" id="9618888"/>
<sequence length="393" mass="40108">MAPDPTDDKTRSNGSGGLQLGHGSSSRNGSSNSSGRGASGDMALHEREPHVAASTSTSTSASGHNRQHHHHHQQIKQQQPQQGVPQRRRHKGQEQQQQQQQQRTRPPGGAAQGRAASGRRSSSSKTYGNDIGAIDNVEDGEDEDEDGGEFLDLSEEDLEELVFASARAGGQRTEAAEPEQSAAAEAVAAPPAGKQGRQQRAGGGAAAAAATASATAAVAVAGLPSEVEALVMAAVRSGSVSNDGAILADQLRQLQAAAAAAATAGNGGGIGSSATATATADTLRASVTALADLLDCDAEAAAAVLLNYPRFIGVLFSGGVCGGGDGGLERLRSFAGMLKLDLAEARDIVRRNPALLLAPYEPLRQKLVALANATGLSLAQATAMVTTYMFPEL</sequence>
<feature type="compositionally biased region" description="Basic and acidic residues" evidence="1">
    <location>
        <begin position="1"/>
        <end position="11"/>
    </location>
</feature>
<dbReference type="InterPro" id="IPR038538">
    <property type="entry name" value="MTERF_sf"/>
</dbReference>
<feature type="compositionally biased region" description="Low complexity" evidence="1">
    <location>
        <begin position="94"/>
        <end position="124"/>
    </location>
</feature>
<dbReference type="OrthoDB" id="550570at2759"/>
<feature type="compositionally biased region" description="Acidic residues" evidence="1">
    <location>
        <begin position="136"/>
        <end position="148"/>
    </location>
</feature>
<accession>D8TT94</accession>
<dbReference type="KEGG" id="vcn:VOLCADRAFT_90013"/>
<feature type="compositionally biased region" description="Low complexity" evidence="1">
    <location>
        <begin position="21"/>
        <end position="40"/>
    </location>
</feature>
<keyword evidence="3" id="KW-1185">Reference proteome</keyword>
<evidence type="ECO:0000313" key="3">
    <source>
        <dbReference type="Proteomes" id="UP000001058"/>
    </source>
</evidence>
<organism evidence="3">
    <name type="scientific">Volvox carteri f. nagariensis</name>
    <dbReference type="NCBI Taxonomy" id="3068"/>
    <lineage>
        <taxon>Eukaryota</taxon>
        <taxon>Viridiplantae</taxon>
        <taxon>Chlorophyta</taxon>
        <taxon>core chlorophytes</taxon>
        <taxon>Chlorophyceae</taxon>
        <taxon>CS clade</taxon>
        <taxon>Chlamydomonadales</taxon>
        <taxon>Volvocaceae</taxon>
        <taxon>Volvox</taxon>
    </lineage>
</organism>